<dbReference type="AlphaFoldDB" id="A0A815SCZ4"/>
<evidence type="ECO:0000313" key="2">
    <source>
        <dbReference type="EMBL" id="CAF1489487.1"/>
    </source>
</evidence>
<name>A0A815SCZ4_ADIRI</name>
<organism evidence="2 3">
    <name type="scientific">Adineta ricciae</name>
    <name type="common">Rotifer</name>
    <dbReference type="NCBI Taxonomy" id="249248"/>
    <lineage>
        <taxon>Eukaryota</taxon>
        <taxon>Metazoa</taxon>
        <taxon>Spiralia</taxon>
        <taxon>Gnathifera</taxon>
        <taxon>Rotifera</taxon>
        <taxon>Eurotatoria</taxon>
        <taxon>Bdelloidea</taxon>
        <taxon>Adinetida</taxon>
        <taxon>Adinetidae</taxon>
        <taxon>Adineta</taxon>
    </lineage>
</organism>
<comment type="caution">
    <text evidence="2">The sequence shown here is derived from an EMBL/GenBank/DDBJ whole genome shotgun (WGS) entry which is preliminary data.</text>
</comment>
<evidence type="ECO:0000256" key="1">
    <source>
        <dbReference type="SAM" id="Phobius"/>
    </source>
</evidence>
<reference evidence="2" key="1">
    <citation type="submission" date="2021-02" db="EMBL/GenBank/DDBJ databases">
        <authorList>
            <person name="Nowell W R."/>
        </authorList>
    </citation>
    <scope>NUCLEOTIDE SEQUENCE</scope>
</reference>
<evidence type="ECO:0000313" key="3">
    <source>
        <dbReference type="Proteomes" id="UP000663852"/>
    </source>
</evidence>
<dbReference type="OrthoDB" id="10455456at2759"/>
<keyword evidence="1" id="KW-1133">Transmembrane helix</keyword>
<keyword evidence="1" id="KW-0812">Transmembrane</keyword>
<proteinExistence type="predicted"/>
<feature type="transmembrane region" description="Helical" evidence="1">
    <location>
        <begin position="105"/>
        <end position="122"/>
    </location>
</feature>
<keyword evidence="1" id="KW-0472">Membrane</keyword>
<sequence length="123" mass="13137">MLSETQNDFTLTASHPIRVNGYLNVTMDREGYGQGCGIVSDTDETETNVTFLGASYSMCLQSFDLSLLCNDVTCNRVSCSTNFLGTCPLVGAAGDVDSTCDATKLTTFNMLMLIGIVIVGLII</sequence>
<dbReference type="EMBL" id="CAJNOJ010000580">
    <property type="protein sequence ID" value="CAF1489487.1"/>
    <property type="molecule type" value="Genomic_DNA"/>
</dbReference>
<gene>
    <name evidence="2" type="ORF">EDS130_LOCUS41934</name>
</gene>
<accession>A0A815SCZ4</accession>
<dbReference type="Proteomes" id="UP000663852">
    <property type="component" value="Unassembled WGS sequence"/>
</dbReference>
<protein>
    <submittedName>
        <fullName evidence="2">Uncharacterized protein</fullName>
    </submittedName>
</protein>